<protein>
    <submittedName>
        <fullName evidence="1">Predicted protein</fullName>
    </submittedName>
</protein>
<dbReference type="AlphaFoldDB" id="F2DB83"/>
<accession>F2DB83</accession>
<evidence type="ECO:0000313" key="1">
    <source>
        <dbReference type="EMBL" id="BAJ92354.1"/>
    </source>
</evidence>
<reference evidence="1" key="1">
    <citation type="journal article" date="2011" name="Plant Physiol.">
        <title>Comprehensive sequence analysis of 24,783 barley full-length cDNAs derived from 12 clone libraries.</title>
        <authorList>
            <person name="Matsumoto T."/>
            <person name="Tanaka T."/>
            <person name="Sakai H."/>
            <person name="Amano N."/>
            <person name="Kanamori H."/>
            <person name="Kurita K."/>
            <person name="Kikuta A."/>
            <person name="Kamiya K."/>
            <person name="Yamamoto M."/>
            <person name="Ikawa H."/>
            <person name="Fujii N."/>
            <person name="Hori K."/>
            <person name="Itoh T."/>
            <person name="Sato K."/>
        </authorList>
    </citation>
    <scope>NUCLEOTIDE SEQUENCE</scope>
    <source>
        <tissue evidence="1">Shoot</tissue>
    </source>
</reference>
<dbReference type="EMBL" id="AK361147">
    <property type="protein sequence ID" value="BAJ92354.1"/>
    <property type="molecule type" value="mRNA"/>
</dbReference>
<organism evidence="1">
    <name type="scientific">Hordeum vulgare subsp. vulgare</name>
    <name type="common">Domesticated barley</name>
    <dbReference type="NCBI Taxonomy" id="112509"/>
    <lineage>
        <taxon>Eukaryota</taxon>
        <taxon>Viridiplantae</taxon>
        <taxon>Streptophyta</taxon>
        <taxon>Embryophyta</taxon>
        <taxon>Tracheophyta</taxon>
        <taxon>Spermatophyta</taxon>
        <taxon>Magnoliopsida</taxon>
        <taxon>Liliopsida</taxon>
        <taxon>Poales</taxon>
        <taxon>Poaceae</taxon>
        <taxon>BOP clade</taxon>
        <taxon>Pooideae</taxon>
        <taxon>Triticodae</taxon>
        <taxon>Triticeae</taxon>
        <taxon>Hordeinae</taxon>
        <taxon>Hordeum</taxon>
    </lineage>
</organism>
<name>F2DB83_HORVV</name>
<sequence>MQNTLFEKKQKTLRSTSLCTCSFFCGCCRPPQHLSLSSPLSSCREALPSSYRYT</sequence>
<proteinExistence type="evidence at transcript level"/>